<dbReference type="Gene3D" id="2.102.10.10">
    <property type="entry name" value="Rieske [2Fe-2S] iron-sulphur domain"/>
    <property type="match status" value="1"/>
</dbReference>
<keyword evidence="4" id="KW-0479">Metal-binding</keyword>
<dbReference type="Pfam" id="PF01794">
    <property type="entry name" value="Ferric_reduct"/>
    <property type="match status" value="1"/>
</dbReference>
<dbReference type="RefSeq" id="WP_366193641.1">
    <property type="nucleotide sequence ID" value="NZ_JBFBVU010000017.1"/>
</dbReference>
<reference evidence="13 14" key="1">
    <citation type="submission" date="2024-07" db="EMBL/GenBank/DDBJ databases">
        <authorList>
            <person name="Kang M."/>
        </authorList>
    </citation>
    <scope>NUCLEOTIDE SEQUENCE [LARGE SCALE GENOMIC DNA]</scope>
    <source>
        <strain evidence="13 14">DFM31</strain>
    </source>
</reference>
<keyword evidence="2 11" id="KW-0812">Transmembrane</keyword>
<dbReference type="Proteomes" id="UP001553161">
    <property type="component" value="Unassembled WGS sequence"/>
</dbReference>
<proteinExistence type="inferred from homology"/>
<comment type="subcellular location">
    <subcellularLocation>
        <location evidence="1">Membrane</location>
        <topology evidence="1">Multi-pass membrane protein</topology>
    </subcellularLocation>
</comment>
<dbReference type="InterPro" id="IPR017941">
    <property type="entry name" value="Rieske_2Fe-2S"/>
</dbReference>
<comment type="cofactor">
    <cofactor evidence="9">
        <name>[2Fe-2S] cluster</name>
        <dbReference type="ChEBI" id="CHEBI:190135"/>
    </cofactor>
</comment>
<evidence type="ECO:0000256" key="9">
    <source>
        <dbReference type="ARBA" id="ARBA00034078"/>
    </source>
</evidence>
<dbReference type="PANTHER" id="PTHR21496:SF0">
    <property type="entry name" value="RIESKE DOMAIN-CONTAINING PROTEIN"/>
    <property type="match status" value="1"/>
</dbReference>
<comment type="similarity">
    <text evidence="10">Belongs to the bacterial ring-hydroxylating dioxygenase ferredoxin component family.</text>
</comment>
<evidence type="ECO:0000256" key="7">
    <source>
        <dbReference type="ARBA" id="ARBA00023014"/>
    </source>
</evidence>
<feature type="transmembrane region" description="Helical" evidence="11">
    <location>
        <begin position="90"/>
        <end position="111"/>
    </location>
</feature>
<dbReference type="InterPro" id="IPR036922">
    <property type="entry name" value="Rieske_2Fe-2S_sf"/>
</dbReference>
<dbReference type="PROSITE" id="PS51296">
    <property type="entry name" value="RIESKE"/>
    <property type="match status" value="1"/>
</dbReference>
<dbReference type="InterPro" id="IPR013130">
    <property type="entry name" value="Fe3_Rdtase_TM_dom"/>
</dbReference>
<keyword evidence="6" id="KW-0408">Iron</keyword>
<evidence type="ECO:0000313" key="13">
    <source>
        <dbReference type="EMBL" id="MEV8467762.1"/>
    </source>
</evidence>
<dbReference type="EMBL" id="JBFBVU010000017">
    <property type="protein sequence ID" value="MEV8467762.1"/>
    <property type="molecule type" value="Genomic_DNA"/>
</dbReference>
<evidence type="ECO:0000313" key="14">
    <source>
        <dbReference type="Proteomes" id="UP001553161"/>
    </source>
</evidence>
<gene>
    <name evidence="13" type="ORF">AB0T83_13360</name>
</gene>
<evidence type="ECO:0000256" key="4">
    <source>
        <dbReference type="ARBA" id="ARBA00022723"/>
    </source>
</evidence>
<feature type="domain" description="Rieske" evidence="12">
    <location>
        <begin position="231"/>
        <end position="326"/>
    </location>
</feature>
<evidence type="ECO:0000256" key="2">
    <source>
        <dbReference type="ARBA" id="ARBA00022692"/>
    </source>
</evidence>
<feature type="transmembrane region" description="Helical" evidence="11">
    <location>
        <begin position="172"/>
        <end position="191"/>
    </location>
</feature>
<keyword evidence="3" id="KW-0001">2Fe-2S</keyword>
<accession>A0ABV3L9P1</accession>
<feature type="transmembrane region" description="Helical" evidence="11">
    <location>
        <begin position="15"/>
        <end position="35"/>
    </location>
</feature>
<dbReference type="CDD" id="cd03467">
    <property type="entry name" value="Rieske"/>
    <property type="match status" value="1"/>
</dbReference>
<evidence type="ECO:0000256" key="5">
    <source>
        <dbReference type="ARBA" id="ARBA00022989"/>
    </source>
</evidence>
<evidence type="ECO:0000256" key="3">
    <source>
        <dbReference type="ARBA" id="ARBA00022714"/>
    </source>
</evidence>
<keyword evidence="5 11" id="KW-1133">Transmembrane helix</keyword>
<dbReference type="SUPFAM" id="SSF50022">
    <property type="entry name" value="ISP domain"/>
    <property type="match status" value="1"/>
</dbReference>
<evidence type="ECO:0000256" key="11">
    <source>
        <dbReference type="SAM" id="Phobius"/>
    </source>
</evidence>
<keyword evidence="14" id="KW-1185">Reference proteome</keyword>
<evidence type="ECO:0000256" key="6">
    <source>
        <dbReference type="ARBA" id="ARBA00023004"/>
    </source>
</evidence>
<feature type="transmembrane region" description="Helical" evidence="11">
    <location>
        <begin position="55"/>
        <end position="74"/>
    </location>
</feature>
<dbReference type="Pfam" id="PF00355">
    <property type="entry name" value="Rieske"/>
    <property type="match status" value="1"/>
</dbReference>
<name>A0ABV3L9P1_9RHOB</name>
<keyword evidence="8 11" id="KW-0472">Membrane</keyword>
<evidence type="ECO:0000259" key="12">
    <source>
        <dbReference type="PROSITE" id="PS51296"/>
    </source>
</evidence>
<feature type="transmembrane region" description="Helical" evidence="11">
    <location>
        <begin position="197"/>
        <end position="218"/>
    </location>
</feature>
<evidence type="ECO:0000256" key="10">
    <source>
        <dbReference type="ARBA" id="ARBA00038001"/>
    </source>
</evidence>
<sequence length="346" mass="37542">MSVRFVPVQWNRNKWVYDGLLLAAVMAYLTLFLGYGAGAADATRPVDGAILRMRAFGSCAYFLLTLILCIGPLARLDRRFLPLLYNRRHFGVLTAAVALTHAVYVVNWYFAFAPTPQLEALLASNTSYGQLLGFPIEALGIFALLCLLVLAASSHDFWLSFLGAPVWKRLHLLIYPAYLAVVAHVALGALQDAKNPGFAIFFGAGAMAVSVLHLAAWWRAPSRRRAKGDWVAVCAPGDIADQRARIIRLPDGDRAAVFRDGTAYSALSNACAHQGGPLGEGRIIDGCVTCPWHGFQYRMRDGCSPAPFTEKVPTYNLRLRDGVIEIAAKANPPGTAVDPLTVGDPA</sequence>
<protein>
    <submittedName>
        <fullName evidence="13">Rieske 2Fe-2S domain-containing protein</fullName>
    </submittedName>
</protein>
<feature type="transmembrane region" description="Helical" evidence="11">
    <location>
        <begin position="131"/>
        <end position="151"/>
    </location>
</feature>
<evidence type="ECO:0000256" key="8">
    <source>
        <dbReference type="ARBA" id="ARBA00023136"/>
    </source>
</evidence>
<organism evidence="13 14">
    <name type="scientific">Meridianimarinicoccus marinus</name>
    <dbReference type="NCBI Taxonomy" id="3231483"/>
    <lineage>
        <taxon>Bacteria</taxon>
        <taxon>Pseudomonadati</taxon>
        <taxon>Pseudomonadota</taxon>
        <taxon>Alphaproteobacteria</taxon>
        <taxon>Rhodobacterales</taxon>
        <taxon>Paracoccaceae</taxon>
        <taxon>Meridianimarinicoccus</taxon>
    </lineage>
</organism>
<evidence type="ECO:0000256" key="1">
    <source>
        <dbReference type="ARBA" id="ARBA00004141"/>
    </source>
</evidence>
<keyword evidence="7" id="KW-0411">Iron-sulfur</keyword>
<dbReference type="PANTHER" id="PTHR21496">
    <property type="entry name" value="FERREDOXIN-RELATED"/>
    <property type="match status" value="1"/>
</dbReference>
<comment type="caution">
    <text evidence="13">The sequence shown here is derived from an EMBL/GenBank/DDBJ whole genome shotgun (WGS) entry which is preliminary data.</text>
</comment>